<dbReference type="RefSeq" id="WP_301193199.1">
    <property type="nucleotide sequence ID" value="NZ_JAPDPJ010000150.1"/>
</dbReference>
<keyword evidence="3" id="KW-0233">DNA recombination</keyword>
<dbReference type="GO" id="GO:0015074">
    <property type="term" value="P:DNA integration"/>
    <property type="evidence" value="ECO:0007669"/>
    <property type="project" value="InterPro"/>
</dbReference>
<dbReference type="InterPro" id="IPR010998">
    <property type="entry name" value="Integrase_recombinase_N"/>
</dbReference>
<dbReference type="SUPFAM" id="SSF56349">
    <property type="entry name" value="DNA breaking-rejoining enzymes"/>
    <property type="match status" value="1"/>
</dbReference>
<gene>
    <name evidence="5" type="ORF">OM075_24545</name>
</gene>
<dbReference type="EMBL" id="JAPDPJ010000150">
    <property type="protein sequence ID" value="MCW3789652.1"/>
    <property type="molecule type" value="Genomic_DNA"/>
</dbReference>
<dbReference type="InterPro" id="IPR025269">
    <property type="entry name" value="SAM-like_dom"/>
</dbReference>
<keyword evidence="6" id="KW-1185">Reference proteome</keyword>
<protein>
    <submittedName>
        <fullName evidence="5">Site-specific integrase</fullName>
    </submittedName>
</protein>
<reference evidence="5" key="1">
    <citation type="submission" date="2022-10" db="EMBL/GenBank/DDBJ databases">
        <authorList>
            <person name="Yu W.X."/>
        </authorList>
    </citation>
    <scope>NUCLEOTIDE SEQUENCE</scope>
    <source>
        <strain evidence="5">AAT</strain>
    </source>
</reference>
<sequence>MIKNNKDLSEESKRTYTSQLSKLSQFTNIKNLKIYQVNNMDFISKYKNYMIEVKCNQINTIAKSLGFIKAVLNSAVNSDIIQTNIFSKIQIKKELGKREYLTKPELLILEEYYYSKNINNSQKNILSYYLFCCYTGLRFMDVKKLCWKNIYTQLVFNEQIDKNEEWKSIEIKMHKTKINVTIPLNKKALEFLPSIEKCNKEDKVFRVITSQKTNKYLRKALEKVNIVKSTSMSFHTSRHTFATYLLACKTPIMVISKLLGHTDIKTTQIYTHVSKDSLFTSQRDLNNSF</sequence>
<organism evidence="5 6">
    <name type="scientific">Plebeiibacterium sediminum</name>
    <dbReference type="NCBI Taxonomy" id="2992112"/>
    <lineage>
        <taxon>Bacteria</taxon>
        <taxon>Pseudomonadati</taxon>
        <taxon>Bacteroidota</taxon>
        <taxon>Bacteroidia</taxon>
        <taxon>Marinilabiliales</taxon>
        <taxon>Marinilabiliaceae</taxon>
        <taxon>Plebeiibacterium</taxon>
    </lineage>
</organism>
<dbReference type="InterPro" id="IPR050090">
    <property type="entry name" value="Tyrosine_recombinase_XerCD"/>
</dbReference>
<dbReference type="Gene3D" id="1.10.443.10">
    <property type="entry name" value="Intergrase catalytic core"/>
    <property type="match status" value="1"/>
</dbReference>
<keyword evidence="2" id="KW-0238">DNA-binding</keyword>
<dbReference type="CDD" id="cd01185">
    <property type="entry name" value="INTN1_C_like"/>
    <property type="match status" value="1"/>
</dbReference>
<dbReference type="InterPro" id="IPR011010">
    <property type="entry name" value="DNA_brk_join_enz"/>
</dbReference>
<dbReference type="InterPro" id="IPR013762">
    <property type="entry name" value="Integrase-like_cat_sf"/>
</dbReference>
<evidence type="ECO:0000259" key="4">
    <source>
        <dbReference type="PROSITE" id="PS51898"/>
    </source>
</evidence>
<feature type="domain" description="Tyr recombinase" evidence="4">
    <location>
        <begin position="96"/>
        <end position="283"/>
    </location>
</feature>
<comment type="similarity">
    <text evidence="1">Belongs to the 'phage' integrase family.</text>
</comment>
<dbReference type="GO" id="GO:0006310">
    <property type="term" value="P:DNA recombination"/>
    <property type="evidence" value="ECO:0007669"/>
    <property type="project" value="UniProtKB-KW"/>
</dbReference>
<dbReference type="Gene3D" id="1.10.150.130">
    <property type="match status" value="1"/>
</dbReference>
<dbReference type="PANTHER" id="PTHR30349:SF64">
    <property type="entry name" value="PROPHAGE INTEGRASE INTD-RELATED"/>
    <property type="match status" value="1"/>
</dbReference>
<evidence type="ECO:0000256" key="1">
    <source>
        <dbReference type="ARBA" id="ARBA00008857"/>
    </source>
</evidence>
<evidence type="ECO:0000313" key="5">
    <source>
        <dbReference type="EMBL" id="MCW3789652.1"/>
    </source>
</evidence>
<accession>A0AAE3M9W0</accession>
<dbReference type="Pfam" id="PF13102">
    <property type="entry name" value="Phage_int_SAM_5"/>
    <property type="match status" value="1"/>
</dbReference>
<dbReference type="AlphaFoldDB" id="A0AAE3M9W0"/>
<dbReference type="InterPro" id="IPR002104">
    <property type="entry name" value="Integrase_catalytic"/>
</dbReference>
<dbReference type="PANTHER" id="PTHR30349">
    <property type="entry name" value="PHAGE INTEGRASE-RELATED"/>
    <property type="match status" value="1"/>
</dbReference>
<dbReference type="GO" id="GO:0003677">
    <property type="term" value="F:DNA binding"/>
    <property type="evidence" value="ECO:0007669"/>
    <property type="project" value="UniProtKB-KW"/>
</dbReference>
<dbReference type="Pfam" id="PF00589">
    <property type="entry name" value="Phage_integrase"/>
    <property type="match status" value="1"/>
</dbReference>
<name>A0AAE3M9W0_9BACT</name>
<dbReference type="Proteomes" id="UP001209229">
    <property type="component" value="Unassembled WGS sequence"/>
</dbReference>
<comment type="caution">
    <text evidence="5">The sequence shown here is derived from an EMBL/GenBank/DDBJ whole genome shotgun (WGS) entry which is preliminary data.</text>
</comment>
<proteinExistence type="inferred from homology"/>
<evidence type="ECO:0000256" key="3">
    <source>
        <dbReference type="ARBA" id="ARBA00023172"/>
    </source>
</evidence>
<evidence type="ECO:0000313" key="6">
    <source>
        <dbReference type="Proteomes" id="UP001209229"/>
    </source>
</evidence>
<evidence type="ECO:0000256" key="2">
    <source>
        <dbReference type="ARBA" id="ARBA00023125"/>
    </source>
</evidence>
<dbReference type="PROSITE" id="PS51898">
    <property type="entry name" value="TYR_RECOMBINASE"/>
    <property type="match status" value="1"/>
</dbReference>